<gene>
    <name evidence="1" type="ORF">T11_14286</name>
</gene>
<keyword evidence="2" id="KW-1185">Reference proteome</keyword>
<dbReference type="EMBL" id="JYDP01004216">
    <property type="protein sequence ID" value="KRY95051.1"/>
    <property type="molecule type" value="Genomic_DNA"/>
</dbReference>
<proteinExistence type="predicted"/>
<accession>A0A0V1GA20</accession>
<evidence type="ECO:0000313" key="1">
    <source>
        <dbReference type="EMBL" id="KRY95051.1"/>
    </source>
</evidence>
<sequence length="38" mass="4391">MKCRNNCYLNKSFILAIDIGDSKYAARNGVDMFFVVWS</sequence>
<organism evidence="1 2">
    <name type="scientific">Trichinella zimbabwensis</name>
    <dbReference type="NCBI Taxonomy" id="268475"/>
    <lineage>
        <taxon>Eukaryota</taxon>
        <taxon>Metazoa</taxon>
        <taxon>Ecdysozoa</taxon>
        <taxon>Nematoda</taxon>
        <taxon>Enoplea</taxon>
        <taxon>Dorylaimia</taxon>
        <taxon>Trichinellida</taxon>
        <taxon>Trichinellidae</taxon>
        <taxon>Trichinella</taxon>
    </lineage>
</organism>
<dbReference type="Proteomes" id="UP000055024">
    <property type="component" value="Unassembled WGS sequence"/>
</dbReference>
<name>A0A0V1GA20_9BILA</name>
<comment type="caution">
    <text evidence="1">The sequence shown here is derived from an EMBL/GenBank/DDBJ whole genome shotgun (WGS) entry which is preliminary data.</text>
</comment>
<reference evidence="1 2" key="1">
    <citation type="submission" date="2015-01" db="EMBL/GenBank/DDBJ databases">
        <title>Evolution of Trichinella species and genotypes.</title>
        <authorList>
            <person name="Korhonen P.K."/>
            <person name="Edoardo P."/>
            <person name="Giuseppe L.R."/>
            <person name="Gasser R.B."/>
        </authorList>
    </citation>
    <scope>NUCLEOTIDE SEQUENCE [LARGE SCALE GENOMIC DNA]</scope>
    <source>
        <strain evidence="1">ISS1029</strain>
    </source>
</reference>
<dbReference type="AlphaFoldDB" id="A0A0V1GA20"/>
<protein>
    <submittedName>
        <fullName evidence="1">Uncharacterized protein</fullName>
    </submittedName>
</protein>
<evidence type="ECO:0000313" key="2">
    <source>
        <dbReference type="Proteomes" id="UP000055024"/>
    </source>
</evidence>